<dbReference type="EMBL" id="REGN01001395">
    <property type="protein sequence ID" value="RNA34950.1"/>
    <property type="molecule type" value="Genomic_DNA"/>
</dbReference>
<comment type="caution">
    <text evidence="1">The sequence shown here is derived from an EMBL/GenBank/DDBJ whole genome shotgun (WGS) entry which is preliminary data.</text>
</comment>
<sequence length="109" mass="12442">MLILAYPNGDLITVFYEKLLTKKLVTKNLVINFNDHQTGHQTGHQTVINQIVIKDQNETLSLIMAKKNLQYEHSQLIQRECLNFSASKATAIQRGSAVKQVLFLNNEFI</sequence>
<reference evidence="1 2" key="1">
    <citation type="journal article" date="2018" name="Sci. Rep.">
        <title>Genomic signatures of local adaptation to the degree of environmental predictability in rotifers.</title>
        <authorList>
            <person name="Franch-Gras L."/>
            <person name="Hahn C."/>
            <person name="Garcia-Roger E.M."/>
            <person name="Carmona M.J."/>
            <person name="Serra M."/>
            <person name="Gomez A."/>
        </authorList>
    </citation>
    <scope>NUCLEOTIDE SEQUENCE [LARGE SCALE GENOMIC DNA]</scope>
    <source>
        <strain evidence="1">HYR1</strain>
    </source>
</reference>
<keyword evidence="2" id="KW-1185">Reference proteome</keyword>
<dbReference type="AlphaFoldDB" id="A0A3M7SH98"/>
<evidence type="ECO:0000313" key="2">
    <source>
        <dbReference type="Proteomes" id="UP000276133"/>
    </source>
</evidence>
<name>A0A3M7SH98_BRAPC</name>
<dbReference type="Proteomes" id="UP000276133">
    <property type="component" value="Unassembled WGS sequence"/>
</dbReference>
<protein>
    <submittedName>
        <fullName evidence="1">Uncharacterized protein</fullName>
    </submittedName>
</protein>
<organism evidence="1 2">
    <name type="scientific">Brachionus plicatilis</name>
    <name type="common">Marine rotifer</name>
    <name type="synonym">Brachionus muelleri</name>
    <dbReference type="NCBI Taxonomy" id="10195"/>
    <lineage>
        <taxon>Eukaryota</taxon>
        <taxon>Metazoa</taxon>
        <taxon>Spiralia</taxon>
        <taxon>Gnathifera</taxon>
        <taxon>Rotifera</taxon>
        <taxon>Eurotatoria</taxon>
        <taxon>Monogononta</taxon>
        <taxon>Pseudotrocha</taxon>
        <taxon>Ploima</taxon>
        <taxon>Brachionidae</taxon>
        <taxon>Brachionus</taxon>
    </lineage>
</organism>
<accession>A0A3M7SH98</accession>
<proteinExistence type="predicted"/>
<gene>
    <name evidence="1" type="ORF">BpHYR1_021029</name>
</gene>
<evidence type="ECO:0000313" key="1">
    <source>
        <dbReference type="EMBL" id="RNA34950.1"/>
    </source>
</evidence>